<name>A0AAD2K5N1_9AGAR</name>
<dbReference type="AlphaFoldDB" id="A0AAD2K5N1"/>
<evidence type="ECO:0000313" key="2">
    <source>
        <dbReference type="Proteomes" id="UP001295794"/>
    </source>
</evidence>
<protein>
    <submittedName>
        <fullName evidence="1">Uncharacterized protein</fullName>
    </submittedName>
</protein>
<proteinExistence type="predicted"/>
<dbReference type="Proteomes" id="UP001295794">
    <property type="component" value="Unassembled WGS sequence"/>
</dbReference>
<reference evidence="1" key="1">
    <citation type="submission" date="2023-11" db="EMBL/GenBank/DDBJ databases">
        <authorList>
            <person name="De Vega J J."/>
            <person name="De Vega J J."/>
        </authorList>
    </citation>
    <scope>NUCLEOTIDE SEQUENCE</scope>
</reference>
<organism evidence="1 2">
    <name type="scientific">Mycena citricolor</name>
    <dbReference type="NCBI Taxonomy" id="2018698"/>
    <lineage>
        <taxon>Eukaryota</taxon>
        <taxon>Fungi</taxon>
        <taxon>Dikarya</taxon>
        <taxon>Basidiomycota</taxon>
        <taxon>Agaricomycotina</taxon>
        <taxon>Agaricomycetes</taxon>
        <taxon>Agaricomycetidae</taxon>
        <taxon>Agaricales</taxon>
        <taxon>Marasmiineae</taxon>
        <taxon>Mycenaceae</taxon>
        <taxon>Mycena</taxon>
    </lineage>
</organism>
<accession>A0AAD2K5N1</accession>
<dbReference type="EMBL" id="CAVNYO010000423">
    <property type="protein sequence ID" value="CAK5278574.1"/>
    <property type="molecule type" value="Genomic_DNA"/>
</dbReference>
<comment type="caution">
    <text evidence="1">The sequence shown here is derived from an EMBL/GenBank/DDBJ whole genome shotgun (WGS) entry which is preliminary data.</text>
</comment>
<gene>
    <name evidence="1" type="ORF">MYCIT1_LOCUS27997</name>
</gene>
<evidence type="ECO:0000313" key="1">
    <source>
        <dbReference type="EMBL" id="CAK5278574.1"/>
    </source>
</evidence>
<sequence>MFEFSYFTTILHQLFLRQSLADDLFDTTHHHVNDRSDLVRGDVVCGCKHDMVSLGALDICPTAHAHHHKSGLEAPLLHHKREPLPSQVERTRIKLDSPKKAGTADFGHVVPRKCSVGLQLFLQERAEQVALRRAVLQQLLGDDDTLNSEGGRRTERVRLVRVAVLPHAGTLAQHACDPRRDEHAADRRVSPAKALRDGLDVRRDAVGNALPRVERAHAWIMSVSGGTGGWEAGGTHDPFRT</sequence>
<keyword evidence="2" id="KW-1185">Reference proteome</keyword>